<organism evidence="2 3">
    <name type="scientific">Apiospora saccharicola</name>
    <dbReference type="NCBI Taxonomy" id="335842"/>
    <lineage>
        <taxon>Eukaryota</taxon>
        <taxon>Fungi</taxon>
        <taxon>Dikarya</taxon>
        <taxon>Ascomycota</taxon>
        <taxon>Pezizomycotina</taxon>
        <taxon>Sordariomycetes</taxon>
        <taxon>Xylariomycetidae</taxon>
        <taxon>Amphisphaeriales</taxon>
        <taxon>Apiosporaceae</taxon>
        <taxon>Apiospora</taxon>
    </lineage>
</organism>
<evidence type="ECO:0000313" key="3">
    <source>
        <dbReference type="Proteomes" id="UP001446871"/>
    </source>
</evidence>
<accession>A0ABR1UPN1</accession>
<dbReference type="EMBL" id="JAQQWM010000006">
    <property type="protein sequence ID" value="KAK8060866.1"/>
    <property type="molecule type" value="Genomic_DNA"/>
</dbReference>
<name>A0ABR1UPN1_9PEZI</name>
<gene>
    <name evidence="2" type="ORF">PG996_010796</name>
</gene>
<dbReference type="InterPro" id="IPR011990">
    <property type="entry name" value="TPR-like_helical_dom_sf"/>
</dbReference>
<evidence type="ECO:0000313" key="2">
    <source>
        <dbReference type="EMBL" id="KAK8060866.1"/>
    </source>
</evidence>
<comment type="caution">
    <text evidence="2">The sequence shown here is derived from an EMBL/GenBank/DDBJ whole genome shotgun (WGS) entry which is preliminary data.</text>
</comment>
<protein>
    <submittedName>
        <fullName evidence="2">Uncharacterized protein</fullName>
    </submittedName>
</protein>
<dbReference type="SUPFAM" id="SSF48452">
    <property type="entry name" value="TPR-like"/>
    <property type="match status" value="1"/>
</dbReference>
<dbReference type="Pfam" id="PF13374">
    <property type="entry name" value="TPR_10"/>
    <property type="match status" value="1"/>
</dbReference>
<proteinExistence type="predicted"/>
<dbReference type="Proteomes" id="UP001446871">
    <property type="component" value="Unassembled WGS sequence"/>
</dbReference>
<evidence type="ECO:0000256" key="1">
    <source>
        <dbReference type="SAM" id="MobiDB-lite"/>
    </source>
</evidence>
<reference evidence="2 3" key="1">
    <citation type="submission" date="2023-01" db="EMBL/GenBank/DDBJ databases">
        <title>Analysis of 21 Apiospora genomes using comparative genomics revels a genus with tremendous synthesis potential of carbohydrate active enzymes and secondary metabolites.</title>
        <authorList>
            <person name="Sorensen T."/>
        </authorList>
    </citation>
    <scope>NUCLEOTIDE SEQUENCE [LARGE SCALE GENOMIC DNA]</scope>
    <source>
        <strain evidence="2 3">CBS 83171</strain>
    </source>
</reference>
<feature type="region of interest" description="Disordered" evidence="1">
    <location>
        <begin position="806"/>
        <end position="861"/>
    </location>
</feature>
<feature type="region of interest" description="Disordered" evidence="1">
    <location>
        <begin position="1"/>
        <end position="44"/>
    </location>
</feature>
<keyword evidence="3" id="KW-1185">Reference proteome</keyword>
<feature type="compositionally biased region" description="Basic and acidic residues" evidence="1">
    <location>
        <begin position="810"/>
        <end position="825"/>
    </location>
</feature>
<dbReference type="Gene3D" id="1.25.40.10">
    <property type="entry name" value="Tetratricopeptide repeat domain"/>
    <property type="match status" value="2"/>
</dbReference>
<sequence>MDTSERRDPQGSPLVASEGGRNEPNTSTTDEGGPSNAGDDDLTSETFTYPQVPYLEVQLPNKHGQSVARTYELATAYFCRSELSYAEKLFSHCYQEIQLSELPRDGQIQVLMQLMQVRMHLRKYHEARTDLDRLQEMLDDTSLYGGSKDSQNRVNNEWRRWKAIWLMRIGHCYAAAEMFEGLKEVQSQSPLEVVSDLAFAYGYADELDKARANIELAWKIFYKMYPIAENVPRHETASDALTKRDLKRDSICVIEAEIRLFEGHYRLALNEATDSLRNLTRILGPKHFRTLSAASIKALCLFYCSEYREAEELCLDTLDIIVQELGRTHPVFIQAMTTLIHTFRGQNRFAEAISTGKMLYELVQNASGFEDPYMLQAGFQLAAAHLANGNYAEASSILEKSVFRSFFTMVDPDILRYHLELSLAYFSVGKTQRAMDLALHIAIHLLKRPKRRLPRRSSISECYMWRDYVPSGGALAYLAAKIKDDKESKQASRFHPWFTITLQHLATMLARIHDNRSEELHKLLHQIRDIGKERRLLLPSRDARNGHIINDENRETARLEFAEVMILKTMRVKEPYPLRSAAELLNSITSCFNAQLGGSNLETTRAYRELLIVYSMRALGNRASDEPVDMSLDEVESRSLGILDSTETTLGSYHPETLQSRLWCFTVKLLKSSHQKSNPDKNVDQTSLSIYDEANTIIARIRAPFVWQERYIEVLNIEKTVIDLLLGAEVVDKLLGDFLEYFRTDIERGIVINSKEPDEDITAKLKELQASFGELSQSYQTDKTVLPIPASPQASLRAETVAKQLISEASKPDSSERSKQKEPTKLRIQISEPGPSRANEPDEDRDEIRNLLMLSEPPAWD</sequence>